<sequence length="317" mass="33322">MIKATVGTGPGSAATPRRPNVQLSLLIEEAGFSRLALARSVREALARRGLPARCTHNNVRRWCDGHSSRSVPPEVIAEVLAERLGRIVTAADIGMADRAEEPPVGYAAFVETPAAVAGGARALWRADLDDAPSTQQEIPAAALSTPVLRWLVSDPAPAPSNRGRRQVTEADLVNLRAQARLFDELARRQGGGAARRPAVQYLLSTLAPVLTGRYGTALGRELFRAAGEAVLAVAGHTADTPRHGLTRRYHVLALNMAHQAGDRELGGAVLVSLAEHLLACGELDASSDVLGAARQGAGRSAAWHAAAARLAAERGEA</sequence>
<name>A0ABW1FV58_9ACTN</name>
<dbReference type="EMBL" id="JBHSQJ010000008">
    <property type="protein sequence ID" value="MFC5906133.1"/>
    <property type="molecule type" value="Genomic_DNA"/>
</dbReference>
<organism evidence="1 2">
    <name type="scientific">Streptacidiphilus monticola</name>
    <dbReference type="NCBI Taxonomy" id="2161674"/>
    <lineage>
        <taxon>Bacteria</taxon>
        <taxon>Bacillati</taxon>
        <taxon>Actinomycetota</taxon>
        <taxon>Actinomycetes</taxon>
        <taxon>Kitasatosporales</taxon>
        <taxon>Streptomycetaceae</taxon>
        <taxon>Streptacidiphilus</taxon>
    </lineage>
</organism>
<reference evidence="2" key="1">
    <citation type="journal article" date="2019" name="Int. J. Syst. Evol. Microbiol.">
        <title>The Global Catalogue of Microorganisms (GCM) 10K type strain sequencing project: providing services to taxonomists for standard genome sequencing and annotation.</title>
        <authorList>
            <consortium name="The Broad Institute Genomics Platform"/>
            <consortium name="The Broad Institute Genome Sequencing Center for Infectious Disease"/>
            <person name="Wu L."/>
            <person name="Ma J."/>
        </authorList>
    </citation>
    <scope>NUCLEOTIDE SEQUENCE [LARGE SCALE GENOMIC DNA]</scope>
    <source>
        <strain evidence="2">JCM 4816</strain>
    </source>
</reference>
<protein>
    <recommendedName>
        <fullName evidence="3">Transcriptional regulator</fullName>
    </recommendedName>
</protein>
<feature type="non-terminal residue" evidence="1">
    <location>
        <position position="317"/>
    </location>
</feature>
<dbReference type="Proteomes" id="UP001596174">
    <property type="component" value="Unassembled WGS sequence"/>
</dbReference>
<keyword evidence="2" id="KW-1185">Reference proteome</keyword>
<evidence type="ECO:0000313" key="2">
    <source>
        <dbReference type="Proteomes" id="UP001596174"/>
    </source>
</evidence>
<evidence type="ECO:0000313" key="1">
    <source>
        <dbReference type="EMBL" id="MFC5906133.1"/>
    </source>
</evidence>
<gene>
    <name evidence="1" type="ORF">ACFP3V_02705</name>
</gene>
<comment type="caution">
    <text evidence="1">The sequence shown here is derived from an EMBL/GenBank/DDBJ whole genome shotgun (WGS) entry which is preliminary data.</text>
</comment>
<evidence type="ECO:0008006" key="3">
    <source>
        <dbReference type="Google" id="ProtNLM"/>
    </source>
</evidence>
<accession>A0ABW1FV58</accession>
<proteinExistence type="predicted"/>